<feature type="region of interest" description="Disordered" evidence="1">
    <location>
        <begin position="181"/>
        <end position="213"/>
    </location>
</feature>
<accession>A0A9P6SSL1</accession>
<evidence type="ECO:0000313" key="2">
    <source>
        <dbReference type="EMBL" id="KAF9997093.1"/>
    </source>
</evidence>
<dbReference type="Proteomes" id="UP000749646">
    <property type="component" value="Unassembled WGS sequence"/>
</dbReference>
<dbReference type="OrthoDB" id="2447334at2759"/>
<evidence type="ECO:0000256" key="1">
    <source>
        <dbReference type="SAM" id="MobiDB-lite"/>
    </source>
</evidence>
<keyword evidence="3" id="KW-1185">Reference proteome</keyword>
<reference evidence="2" key="1">
    <citation type="journal article" date="2020" name="Fungal Divers.">
        <title>Resolving the Mortierellaceae phylogeny through synthesis of multi-gene phylogenetics and phylogenomics.</title>
        <authorList>
            <person name="Vandepol N."/>
            <person name="Liber J."/>
            <person name="Desiro A."/>
            <person name="Na H."/>
            <person name="Kennedy M."/>
            <person name="Barry K."/>
            <person name="Grigoriev I.V."/>
            <person name="Miller A.N."/>
            <person name="O'Donnell K."/>
            <person name="Stajich J.E."/>
            <person name="Bonito G."/>
        </authorList>
    </citation>
    <scope>NUCLEOTIDE SEQUENCE</scope>
    <source>
        <strain evidence="2">MES-2147</strain>
    </source>
</reference>
<proteinExistence type="predicted"/>
<evidence type="ECO:0000313" key="3">
    <source>
        <dbReference type="Proteomes" id="UP000749646"/>
    </source>
</evidence>
<protein>
    <submittedName>
        <fullName evidence="2">Uncharacterized protein</fullName>
    </submittedName>
</protein>
<dbReference type="AlphaFoldDB" id="A0A9P6SSL1"/>
<name>A0A9P6SSL1_9FUNG</name>
<comment type="caution">
    <text evidence="2">The sequence shown here is derived from an EMBL/GenBank/DDBJ whole genome shotgun (WGS) entry which is preliminary data.</text>
</comment>
<sequence>MVALAVSLVKMKYHFDTNFAAYQGAPWRLPSGAIVDDVVAQLARQDGFESALQSFVLEDSSKIIALFPDQEDKDELHKVLVDRPEETLASLTAQEEAFIEQFGKTPQEVKTLLGQGWANLQEGAELDEDYKMLVHHCFQQLYLTYRHFHFSLPKDMKEAYYTDKIWGFMNVALDDVETLDHEPGEINSKSSGLRKNRDRTRQNRQSQGRKTDGLVSTMGASHELCIVEAAREEPLVFDMDLVFMEAKPSTQPAGILKDLMKLEKSIAANLQLTSAKLPPKSCGHEKRFMIVNFLEG</sequence>
<organism evidence="2 3">
    <name type="scientific">Modicella reniformis</name>
    <dbReference type="NCBI Taxonomy" id="1440133"/>
    <lineage>
        <taxon>Eukaryota</taxon>
        <taxon>Fungi</taxon>
        <taxon>Fungi incertae sedis</taxon>
        <taxon>Mucoromycota</taxon>
        <taxon>Mortierellomycotina</taxon>
        <taxon>Mortierellomycetes</taxon>
        <taxon>Mortierellales</taxon>
        <taxon>Mortierellaceae</taxon>
        <taxon>Modicella</taxon>
    </lineage>
</organism>
<dbReference type="EMBL" id="JAAAHW010001056">
    <property type="protein sequence ID" value="KAF9997093.1"/>
    <property type="molecule type" value="Genomic_DNA"/>
</dbReference>
<gene>
    <name evidence="2" type="ORF">BGZ65_007325</name>
</gene>